<sequence length="384" mass="44647">MKNVLFGRFKSNNIKNVIISSIESIGKFNETHVIMFDMQNFDFPLEIINKGAKHVTIVEGDKKYHRWQVNSLNKWKLNNNAIHDKNYLNTNKNFPSILLASKCVLYANVEEIFNTTQQGKKNSKTFIKQILQFNSNDYKNKHPKERFRFNDNELIPYSKNTVFITATNTSLSQKHCINYLKNEASAFYSQKESPLLSTKTKISFITFINPELFIEIFSVKNNLPTASKSTIKESLFLNTLFNIKDIGSFNCNEFSPNMILPEYTTTKLSKLDKCKVDPNLIKGILIQPKSISELNLNNLKVNEEFVLRLKFLISQIINIKSKETVEEAFQRIFLTYPKDIDISAKFWSIPLNKLLDILSQLLNKPLTEQMEKEFKNFCFQNKNV</sequence>
<evidence type="ECO:0000313" key="1">
    <source>
        <dbReference type="EMBL" id="CEF70154.1"/>
    </source>
</evidence>
<name>A0A090LPP6_STRRB</name>
<dbReference type="EMBL" id="LN609529">
    <property type="protein sequence ID" value="CEF70154.1"/>
    <property type="molecule type" value="Genomic_DNA"/>
</dbReference>
<reference evidence="3" key="2">
    <citation type="submission" date="2020-12" db="UniProtKB">
        <authorList>
            <consortium name="WormBaseParasite"/>
        </authorList>
    </citation>
    <scope>IDENTIFICATION</scope>
</reference>
<gene>
    <name evidence="1 3 4" type="ORF">SRAE_2000478800</name>
</gene>
<dbReference type="GeneID" id="36382527"/>
<reference evidence="1 2" key="1">
    <citation type="submission" date="2014-09" db="EMBL/GenBank/DDBJ databases">
        <authorList>
            <person name="Martin A.A."/>
        </authorList>
    </citation>
    <scope>NUCLEOTIDE SEQUENCE</scope>
    <source>
        <strain evidence="2">ED321</strain>
        <strain evidence="1">ED321 Heterogonic</strain>
    </source>
</reference>
<dbReference type="WormBase" id="SRAE_2000478800">
    <property type="protein sequence ID" value="SRP02437"/>
    <property type="gene ID" value="WBGene00265034"/>
</dbReference>
<dbReference type="AlphaFoldDB" id="A0A090LPP6"/>
<protein>
    <submittedName>
        <fullName evidence="1 3">Uncharacterized protein</fullName>
    </submittedName>
</protein>
<keyword evidence="2" id="KW-1185">Reference proteome</keyword>
<organism evidence="1">
    <name type="scientific">Strongyloides ratti</name>
    <name type="common">Parasitic roundworm</name>
    <dbReference type="NCBI Taxonomy" id="34506"/>
    <lineage>
        <taxon>Eukaryota</taxon>
        <taxon>Metazoa</taxon>
        <taxon>Ecdysozoa</taxon>
        <taxon>Nematoda</taxon>
        <taxon>Chromadorea</taxon>
        <taxon>Rhabditida</taxon>
        <taxon>Tylenchina</taxon>
        <taxon>Panagrolaimomorpha</taxon>
        <taxon>Strongyloidoidea</taxon>
        <taxon>Strongyloididae</taxon>
        <taxon>Strongyloides</taxon>
    </lineage>
</organism>
<dbReference type="WBParaSite" id="SRAE_2000478800.1">
    <property type="protein sequence ID" value="SRAE_2000478800.1"/>
    <property type="gene ID" value="WBGene00265034"/>
</dbReference>
<evidence type="ECO:0000313" key="4">
    <source>
        <dbReference type="WormBase" id="SRAE_2000478800"/>
    </source>
</evidence>
<accession>A0A090LPP6</accession>
<dbReference type="RefSeq" id="XP_024509353.1">
    <property type="nucleotide sequence ID" value="XM_024643713.1"/>
</dbReference>
<evidence type="ECO:0000313" key="2">
    <source>
        <dbReference type="Proteomes" id="UP000035682"/>
    </source>
</evidence>
<dbReference type="CTD" id="36382527"/>
<dbReference type="Proteomes" id="UP000035682">
    <property type="component" value="Unplaced"/>
</dbReference>
<proteinExistence type="predicted"/>
<evidence type="ECO:0000313" key="3">
    <source>
        <dbReference type="WBParaSite" id="SRAE_2000478800.1"/>
    </source>
</evidence>